<dbReference type="CDD" id="cd11041">
    <property type="entry name" value="CYP503A1-like"/>
    <property type="match status" value="1"/>
</dbReference>
<evidence type="ECO:0000313" key="8">
    <source>
        <dbReference type="EMBL" id="KIJ31675.1"/>
    </source>
</evidence>
<dbReference type="HOGENOM" id="CLU_022195_0_2_1"/>
<evidence type="ECO:0000256" key="2">
    <source>
        <dbReference type="ARBA" id="ARBA00010617"/>
    </source>
</evidence>
<organism evidence="8 9">
    <name type="scientific">Sphaerobolus stellatus (strain SS14)</name>
    <dbReference type="NCBI Taxonomy" id="990650"/>
    <lineage>
        <taxon>Eukaryota</taxon>
        <taxon>Fungi</taxon>
        <taxon>Dikarya</taxon>
        <taxon>Basidiomycota</taxon>
        <taxon>Agaricomycotina</taxon>
        <taxon>Agaricomycetes</taxon>
        <taxon>Phallomycetidae</taxon>
        <taxon>Geastrales</taxon>
        <taxon>Sphaerobolaceae</taxon>
        <taxon>Sphaerobolus</taxon>
    </lineage>
</organism>
<dbReference type="GO" id="GO:0005506">
    <property type="term" value="F:iron ion binding"/>
    <property type="evidence" value="ECO:0007669"/>
    <property type="project" value="InterPro"/>
</dbReference>
<evidence type="ECO:0000256" key="5">
    <source>
        <dbReference type="ARBA" id="ARBA00023004"/>
    </source>
</evidence>
<feature type="binding site" description="axial binding residue" evidence="6">
    <location>
        <position position="422"/>
    </location>
    <ligand>
        <name>heme</name>
        <dbReference type="ChEBI" id="CHEBI:30413"/>
    </ligand>
    <ligandPart>
        <name>Fe</name>
        <dbReference type="ChEBI" id="CHEBI:18248"/>
    </ligandPart>
</feature>
<dbReference type="InterPro" id="IPR017972">
    <property type="entry name" value="Cyt_P450_CS"/>
</dbReference>
<name>A0A0C9V2E5_SPHS4</name>
<protein>
    <recommendedName>
        <fullName evidence="10">Cytochrome P450</fullName>
    </recommendedName>
</protein>
<keyword evidence="7" id="KW-0503">Monooxygenase</keyword>
<gene>
    <name evidence="8" type="ORF">M422DRAFT_185585</name>
</gene>
<reference evidence="8 9" key="1">
    <citation type="submission" date="2014-06" db="EMBL/GenBank/DDBJ databases">
        <title>Evolutionary Origins and Diversification of the Mycorrhizal Mutualists.</title>
        <authorList>
            <consortium name="DOE Joint Genome Institute"/>
            <consortium name="Mycorrhizal Genomics Consortium"/>
            <person name="Kohler A."/>
            <person name="Kuo A."/>
            <person name="Nagy L.G."/>
            <person name="Floudas D."/>
            <person name="Copeland A."/>
            <person name="Barry K.W."/>
            <person name="Cichocki N."/>
            <person name="Veneault-Fourrey C."/>
            <person name="LaButti K."/>
            <person name="Lindquist E.A."/>
            <person name="Lipzen A."/>
            <person name="Lundell T."/>
            <person name="Morin E."/>
            <person name="Murat C."/>
            <person name="Riley R."/>
            <person name="Ohm R."/>
            <person name="Sun H."/>
            <person name="Tunlid A."/>
            <person name="Henrissat B."/>
            <person name="Grigoriev I.V."/>
            <person name="Hibbett D.S."/>
            <person name="Martin F."/>
        </authorList>
    </citation>
    <scope>NUCLEOTIDE SEQUENCE [LARGE SCALE GENOMIC DNA]</scope>
    <source>
        <strain evidence="8 9">SS14</strain>
    </source>
</reference>
<dbReference type="GO" id="GO:0016705">
    <property type="term" value="F:oxidoreductase activity, acting on paired donors, with incorporation or reduction of molecular oxygen"/>
    <property type="evidence" value="ECO:0007669"/>
    <property type="project" value="InterPro"/>
</dbReference>
<keyword evidence="9" id="KW-1185">Reference proteome</keyword>
<evidence type="ECO:0000256" key="7">
    <source>
        <dbReference type="RuleBase" id="RU000461"/>
    </source>
</evidence>
<dbReference type="GO" id="GO:0020037">
    <property type="term" value="F:heme binding"/>
    <property type="evidence" value="ECO:0007669"/>
    <property type="project" value="InterPro"/>
</dbReference>
<evidence type="ECO:0000256" key="4">
    <source>
        <dbReference type="ARBA" id="ARBA00023002"/>
    </source>
</evidence>
<proteinExistence type="inferred from homology"/>
<dbReference type="PANTHER" id="PTHR46206">
    <property type="entry name" value="CYTOCHROME P450"/>
    <property type="match status" value="1"/>
</dbReference>
<dbReference type="InterPro" id="IPR036396">
    <property type="entry name" value="Cyt_P450_sf"/>
</dbReference>
<dbReference type="AlphaFoldDB" id="A0A0C9V2E5"/>
<dbReference type="PROSITE" id="PS00086">
    <property type="entry name" value="CYTOCHROME_P450"/>
    <property type="match status" value="1"/>
</dbReference>
<evidence type="ECO:0000313" key="9">
    <source>
        <dbReference type="Proteomes" id="UP000054279"/>
    </source>
</evidence>
<comment type="similarity">
    <text evidence="2 7">Belongs to the cytochrome P450 family.</text>
</comment>
<dbReference type="PRINTS" id="PR00465">
    <property type="entry name" value="EP450IV"/>
</dbReference>
<dbReference type="InterPro" id="IPR002403">
    <property type="entry name" value="Cyt_P450_E_grp-IV"/>
</dbReference>
<evidence type="ECO:0000256" key="1">
    <source>
        <dbReference type="ARBA" id="ARBA00001971"/>
    </source>
</evidence>
<dbReference type="InterPro" id="IPR001128">
    <property type="entry name" value="Cyt_P450"/>
</dbReference>
<dbReference type="Gene3D" id="1.10.630.10">
    <property type="entry name" value="Cytochrome P450"/>
    <property type="match status" value="1"/>
</dbReference>
<evidence type="ECO:0000256" key="6">
    <source>
        <dbReference type="PIRSR" id="PIRSR602403-1"/>
    </source>
</evidence>
<keyword evidence="6 7" id="KW-0349">Heme</keyword>
<keyword evidence="3 6" id="KW-0479">Metal-binding</keyword>
<dbReference type="SUPFAM" id="SSF48264">
    <property type="entry name" value="Cytochrome P450"/>
    <property type="match status" value="1"/>
</dbReference>
<sequence length="477" mass="54018">MESIYSVPKAAIPAVGPTNPIAAYIAAFKASSNTQKMIEAGLQKYDVFRIPLLTRWHIVLSGKRYAEEIKNVQEEVLSFKEAMEEIIDTQYLIGSAAAVTRNASQIDFLARQLGPNLSEMFEALKEEVTLSSAKYIPLSEDWTSIPAYSTIVRMVSQLANCMIVGSPLCRDDGYLDLVTLFLSKYIEARRRKIAYTPAILKGFVARNFTPIPNMVNKTAEYLRPIVEGQQKKSTHSSNDIGDDRSQSQTFVTWLYQEMDAHERTPLRLAQRVLSMNFASIHNSAAVFTNALYELAHEPLYFLALREEIETMVEYHGWTRDAILNMEKLDSCFKESQRMNVLGSISMNRIAMEDYSLSDGTRIPKGAFISVELLAPHQNAAIYPNPGEFRPFRFVKGAENGNANQFAFPNKDYLPFGIGKHACPGRFFASLMLKTLMAHIILTYDIKFEDDGVKPSPHWYGTFRLPNTKAVLQFRRRK</sequence>
<dbReference type="EMBL" id="KN837238">
    <property type="protein sequence ID" value="KIJ31675.1"/>
    <property type="molecule type" value="Genomic_DNA"/>
</dbReference>
<evidence type="ECO:0000256" key="3">
    <source>
        <dbReference type="ARBA" id="ARBA00022723"/>
    </source>
</evidence>
<comment type="cofactor">
    <cofactor evidence="1 6">
        <name>heme</name>
        <dbReference type="ChEBI" id="CHEBI:30413"/>
    </cofactor>
</comment>
<dbReference type="OrthoDB" id="1844152at2759"/>
<accession>A0A0C9V2E5</accession>
<dbReference type="Proteomes" id="UP000054279">
    <property type="component" value="Unassembled WGS sequence"/>
</dbReference>
<keyword evidence="4 7" id="KW-0560">Oxidoreductase</keyword>
<keyword evidence="5 6" id="KW-0408">Iron</keyword>
<dbReference type="Pfam" id="PF00067">
    <property type="entry name" value="p450"/>
    <property type="match status" value="1"/>
</dbReference>
<dbReference type="GO" id="GO:0004497">
    <property type="term" value="F:monooxygenase activity"/>
    <property type="evidence" value="ECO:0007669"/>
    <property type="project" value="UniProtKB-KW"/>
</dbReference>
<evidence type="ECO:0008006" key="10">
    <source>
        <dbReference type="Google" id="ProtNLM"/>
    </source>
</evidence>